<dbReference type="SUPFAM" id="SSF55315">
    <property type="entry name" value="L30e-like"/>
    <property type="match status" value="1"/>
</dbReference>
<dbReference type="InterPro" id="IPR001537">
    <property type="entry name" value="SpoU_MeTrfase"/>
</dbReference>
<accession>A0A6L5JV22</accession>
<dbReference type="InterPro" id="IPR029064">
    <property type="entry name" value="Ribosomal_eL30-like_sf"/>
</dbReference>
<dbReference type="GO" id="GO:0008173">
    <property type="term" value="F:RNA methyltransferase activity"/>
    <property type="evidence" value="ECO:0007669"/>
    <property type="project" value="InterPro"/>
</dbReference>
<keyword evidence="3" id="KW-0808">Transferase</keyword>
<protein>
    <submittedName>
        <fullName evidence="6">RNA methyltransferase</fullName>
    </submittedName>
</protein>
<dbReference type="CDD" id="cd18095">
    <property type="entry name" value="SpoU-like_rRNA-MTase"/>
    <property type="match status" value="1"/>
</dbReference>
<evidence type="ECO:0000259" key="5">
    <source>
        <dbReference type="Pfam" id="PF22435"/>
    </source>
</evidence>
<keyword evidence="2 6" id="KW-0489">Methyltransferase</keyword>
<dbReference type="Proteomes" id="UP000480275">
    <property type="component" value="Unassembled WGS sequence"/>
</dbReference>
<dbReference type="InterPro" id="IPR029026">
    <property type="entry name" value="tRNA_m1G_MTases_N"/>
</dbReference>
<dbReference type="InterPro" id="IPR029028">
    <property type="entry name" value="Alpha/beta_knot_MTases"/>
</dbReference>
<dbReference type="GO" id="GO:0003723">
    <property type="term" value="F:RNA binding"/>
    <property type="evidence" value="ECO:0007669"/>
    <property type="project" value="InterPro"/>
</dbReference>
<dbReference type="Pfam" id="PF22435">
    <property type="entry name" value="MRM3-like_sub_bind"/>
    <property type="match status" value="1"/>
</dbReference>
<evidence type="ECO:0000256" key="3">
    <source>
        <dbReference type="ARBA" id="ARBA00022679"/>
    </source>
</evidence>
<comment type="similarity">
    <text evidence="1">Belongs to the class IV-like SAM-binding methyltransferase superfamily. RNA methyltransferase TrmH family.</text>
</comment>
<proteinExistence type="inferred from homology"/>
<sequence>MATRLITSRDNPRFKALKKLCQSGRERRREGLVLLDGMHVIEAYLARGGRPESLIVSSDGALRGEIAAFLAGAGAAFDLVEFSDGLFGELAAVETPSGIMALIRQPQPRHGLDQERDAVLLDGVQDPGNVGSILRSAAAAGFRQVLLSPDCAQVWSPKTVRAAMGAHFSLDLFEGSDLVGFLGAYRGLSAVTAPAVADSLFATDLRGPVAWVFGSEGGGVRETTAAAARVHLTIPMPGGGESLNAAAAAAICLFETVRQRAPR</sequence>
<dbReference type="InterPro" id="IPR051259">
    <property type="entry name" value="rRNA_Methyltransferase"/>
</dbReference>
<dbReference type="SUPFAM" id="SSF75217">
    <property type="entry name" value="alpha/beta knot"/>
    <property type="match status" value="1"/>
</dbReference>
<dbReference type="Gene3D" id="3.30.1330.30">
    <property type="match status" value="1"/>
</dbReference>
<dbReference type="InterPro" id="IPR053888">
    <property type="entry name" value="MRM3-like_sub_bind"/>
</dbReference>
<feature type="domain" description="tRNA/rRNA methyltransferase SpoU type" evidence="4">
    <location>
        <begin position="119"/>
        <end position="254"/>
    </location>
</feature>
<gene>
    <name evidence="6" type="ORF">GHK24_01195</name>
</gene>
<dbReference type="EMBL" id="WIXJ01000001">
    <property type="protein sequence ID" value="MQY50400.1"/>
    <property type="molecule type" value="Genomic_DNA"/>
</dbReference>
<dbReference type="AlphaFoldDB" id="A0A6L5JV22"/>
<evidence type="ECO:0000313" key="6">
    <source>
        <dbReference type="EMBL" id="MQY50400.1"/>
    </source>
</evidence>
<dbReference type="Gene3D" id="3.40.1280.10">
    <property type="match status" value="1"/>
</dbReference>
<organism evidence="6 7">
    <name type="scientific">Rhodocyclus tenuis</name>
    <name type="common">Rhodospirillum tenue</name>
    <dbReference type="NCBI Taxonomy" id="1066"/>
    <lineage>
        <taxon>Bacteria</taxon>
        <taxon>Pseudomonadati</taxon>
        <taxon>Pseudomonadota</taxon>
        <taxon>Betaproteobacteria</taxon>
        <taxon>Rhodocyclales</taxon>
        <taxon>Rhodocyclaceae</taxon>
        <taxon>Rhodocyclus</taxon>
    </lineage>
</organism>
<reference evidence="6 7" key="1">
    <citation type="submission" date="2019-10" db="EMBL/GenBank/DDBJ databases">
        <title>Whole-genome sequence of the purple nonsulfur photosynthetic bacterium Rhodocyclus tenuis.</title>
        <authorList>
            <person name="Kyndt J.A."/>
            <person name="Meyer T.E."/>
        </authorList>
    </citation>
    <scope>NUCLEOTIDE SEQUENCE [LARGE SCALE GENOMIC DNA]</scope>
    <source>
        <strain evidence="6 7">DSM 110</strain>
    </source>
</reference>
<dbReference type="Pfam" id="PF00588">
    <property type="entry name" value="SpoU_methylase"/>
    <property type="match status" value="1"/>
</dbReference>
<evidence type="ECO:0000256" key="1">
    <source>
        <dbReference type="ARBA" id="ARBA00007228"/>
    </source>
</evidence>
<dbReference type="PANTHER" id="PTHR43191">
    <property type="entry name" value="RRNA METHYLTRANSFERASE 3"/>
    <property type="match status" value="1"/>
</dbReference>
<dbReference type="PANTHER" id="PTHR43191:SF2">
    <property type="entry name" value="RRNA METHYLTRANSFERASE 3, MITOCHONDRIAL"/>
    <property type="match status" value="1"/>
</dbReference>
<name>A0A6L5JV22_RHOTE</name>
<dbReference type="GO" id="GO:0006396">
    <property type="term" value="P:RNA processing"/>
    <property type="evidence" value="ECO:0007669"/>
    <property type="project" value="InterPro"/>
</dbReference>
<feature type="domain" description="MRM3-like substrate binding" evidence="5">
    <location>
        <begin position="11"/>
        <end position="101"/>
    </location>
</feature>
<evidence type="ECO:0000313" key="7">
    <source>
        <dbReference type="Proteomes" id="UP000480275"/>
    </source>
</evidence>
<dbReference type="OrthoDB" id="9794400at2"/>
<comment type="caution">
    <text evidence="6">The sequence shown here is derived from an EMBL/GenBank/DDBJ whole genome shotgun (WGS) entry which is preliminary data.</text>
</comment>
<dbReference type="GO" id="GO:0032259">
    <property type="term" value="P:methylation"/>
    <property type="evidence" value="ECO:0007669"/>
    <property type="project" value="UniProtKB-KW"/>
</dbReference>
<evidence type="ECO:0000259" key="4">
    <source>
        <dbReference type="Pfam" id="PF00588"/>
    </source>
</evidence>
<evidence type="ECO:0000256" key="2">
    <source>
        <dbReference type="ARBA" id="ARBA00022603"/>
    </source>
</evidence>